<feature type="transmembrane region" description="Helical" evidence="1">
    <location>
        <begin position="301"/>
        <end position="323"/>
    </location>
</feature>
<dbReference type="GO" id="GO:0016746">
    <property type="term" value="F:acyltransferase activity"/>
    <property type="evidence" value="ECO:0007669"/>
    <property type="project" value="UniProtKB-KW"/>
</dbReference>
<evidence type="ECO:0000259" key="2">
    <source>
        <dbReference type="Pfam" id="PF01757"/>
    </source>
</evidence>
<keyword evidence="3" id="KW-0012">Acyltransferase</keyword>
<dbReference type="RefSeq" id="WP_306944434.1">
    <property type="nucleotide sequence ID" value="NZ_CP132976.1"/>
</dbReference>
<keyword evidence="4" id="KW-1185">Reference proteome</keyword>
<dbReference type="Pfam" id="PF01757">
    <property type="entry name" value="Acyl_transf_3"/>
    <property type="match status" value="1"/>
</dbReference>
<dbReference type="InterPro" id="IPR050879">
    <property type="entry name" value="Acyltransferase_3"/>
</dbReference>
<feature type="domain" description="Acyltransferase 3" evidence="2">
    <location>
        <begin position="9"/>
        <end position="316"/>
    </location>
</feature>
<sequence length="348" mass="37794">MEKFERLDGADGIRGLACLTVLLTHAVSMFFIAATARHLAGTGKIGVWLFFVLSALLLTKKFQTTGFGAQSIAAYAVGRFLRIIPLFVIAVLVHKAFGALGIVAWSDVMAALTFQKGYAHLWTVPVEFTFYLWLPLVALAFIAARARGVSVACGLLVILVCVQQLIWPYWKTSINALGTGWYASSFTIGCFLAVTLNDIRPKITNTIANVLAISVVLGLILASPGARHAIFGVPLDVALVDKFVYISAAWSLFIIATVDGKGVFGKLVTRPFMRKLGAWSYSLYLFHGLVLVEIADRYPNNIFAMFVGIAAAIAVGAASFYAIEFPIERYRQKLQRGISTRLASTTAA</sequence>
<feature type="transmembrane region" description="Helical" evidence="1">
    <location>
        <begin position="276"/>
        <end position="295"/>
    </location>
</feature>
<dbReference type="InterPro" id="IPR002656">
    <property type="entry name" value="Acyl_transf_3_dom"/>
</dbReference>
<feature type="transmembrane region" description="Helical" evidence="1">
    <location>
        <begin position="149"/>
        <end position="170"/>
    </location>
</feature>
<feature type="transmembrane region" description="Helical" evidence="1">
    <location>
        <begin position="203"/>
        <end position="223"/>
    </location>
</feature>
<reference evidence="3 4" key="1">
    <citation type="submission" date="2023-08" db="EMBL/GenBank/DDBJ databases">
        <title>Achromobacter seleniivolatilans sp. nov., isolated from seleniferous soil.</title>
        <authorList>
            <person name="Zhang S."/>
            <person name="Li K."/>
            <person name="Peng J."/>
            <person name="Zhao Q."/>
            <person name="Wang H."/>
            <person name="Guo Y."/>
        </authorList>
    </citation>
    <scope>NUCLEOTIDE SEQUENCE [LARGE SCALE GENOMIC DNA]</scope>
    <source>
        <strain evidence="3 4">R39</strain>
    </source>
</reference>
<feature type="transmembrane region" description="Helical" evidence="1">
    <location>
        <begin position="117"/>
        <end position="142"/>
    </location>
</feature>
<feature type="transmembrane region" description="Helical" evidence="1">
    <location>
        <begin position="12"/>
        <end position="33"/>
    </location>
</feature>
<name>A0ABY9M1L9_9BURK</name>
<organism evidence="3 4">
    <name type="scientific">Achromobacter seleniivolatilans</name>
    <dbReference type="NCBI Taxonomy" id="3047478"/>
    <lineage>
        <taxon>Bacteria</taxon>
        <taxon>Pseudomonadati</taxon>
        <taxon>Pseudomonadota</taxon>
        <taxon>Betaproteobacteria</taxon>
        <taxon>Burkholderiales</taxon>
        <taxon>Alcaligenaceae</taxon>
        <taxon>Achromobacter</taxon>
    </lineage>
</organism>
<keyword evidence="1" id="KW-0812">Transmembrane</keyword>
<evidence type="ECO:0000313" key="3">
    <source>
        <dbReference type="EMBL" id="WMD20891.1"/>
    </source>
</evidence>
<evidence type="ECO:0000313" key="4">
    <source>
        <dbReference type="Proteomes" id="UP001234798"/>
    </source>
</evidence>
<protein>
    <submittedName>
        <fullName evidence="3">Acyltransferase</fullName>
        <ecNumber evidence="3">2.3.-.-</ecNumber>
    </submittedName>
</protein>
<feature type="transmembrane region" description="Helical" evidence="1">
    <location>
        <begin position="39"/>
        <end position="59"/>
    </location>
</feature>
<feature type="transmembrane region" description="Helical" evidence="1">
    <location>
        <begin position="176"/>
        <end position="196"/>
    </location>
</feature>
<dbReference type="Proteomes" id="UP001234798">
    <property type="component" value="Chromosome"/>
</dbReference>
<feature type="transmembrane region" description="Helical" evidence="1">
    <location>
        <begin position="243"/>
        <end position="264"/>
    </location>
</feature>
<keyword evidence="1" id="KW-1133">Transmembrane helix</keyword>
<dbReference type="PANTHER" id="PTHR23028:SF53">
    <property type="entry name" value="ACYL_TRANSF_3 DOMAIN-CONTAINING PROTEIN"/>
    <property type="match status" value="1"/>
</dbReference>
<accession>A0ABY9M1L9</accession>
<dbReference type="EC" id="2.3.-.-" evidence="3"/>
<keyword evidence="1" id="KW-0472">Membrane</keyword>
<gene>
    <name evidence="3" type="ORF">RAS12_00540</name>
</gene>
<keyword evidence="3" id="KW-0808">Transferase</keyword>
<evidence type="ECO:0000256" key="1">
    <source>
        <dbReference type="SAM" id="Phobius"/>
    </source>
</evidence>
<feature type="transmembrane region" description="Helical" evidence="1">
    <location>
        <begin position="80"/>
        <end position="105"/>
    </location>
</feature>
<proteinExistence type="predicted"/>
<dbReference type="EMBL" id="CP132976">
    <property type="protein sequence ID" value="WMD20891.1"/>
    <property type="molecule type" value="Genomic_DNA"/>
</dbReference>
<dbReference type="PANTHER" id="PTHR23028">
    <property type="entry name" value="ACETYLTRANSFERASE"/>
    <property type="match status" value="1"/>
</dbReference>